<dbReference type="AlphaFoldDB" id="A0A4R6TD39"/>
<sequence>MNLKIFIVVLLFFLNLKSHSQINETNNIVGKTFLIQSKILNDEREVQVFLPDSYTESKKEYPVLYILDGQRYFLHGVSLHKSFVEFRQTPEFIIVGISKKQSDRNRNFSSNSKKYLDFIEKEAIGFIEQRFRTSKERLLFGWAYGGGFVIQAMTTNPDLFKGYIAASPFPLDEKINKVDSLSSKTPNFYKFLYFTSGSNEGVVKDGTDKLNKLLLNKAPKTMNWTFREIEGEEHRSTPFTTLYHGLKKYYHFYPELQFSNLEEFNKAGGLDYVYDYYKQRAQQFGFPRELTKWTMFTLVRNAMRANDYNQFDTFMNEFEKTNFFGELRINRACSIAEFYLENNQYDKAINLFTFLSEKHPNAERPLKGLGDTYKEMSDENKASLFYKKVKELSDKNSN</sequence>
<dbReference type="Pfam" id="PF00756">
    <property type="entry name" value="Esterase"/>
    <property type="match status" value="1"/>
</dbReference>
<dbReference type="PANTHER" id="PTHR48098">
    <property type="entry name" value="ENTEROCHELIN ESTERASE-RELATED"/>
    <property type="match status" value="1"/>
</dbReference>
<gene>
    <name evidence="1" type="ORF">DFQ07_2154</name>
</gene>
<reference evidence="1 2" key="1">
    <citation type="submission" date="2019-03" db="EMBL/GenBank/DDBJ databases">
        <title>Genomic Encyclopedia of Type Strains, Phase III (KMG-III): the genomes of soil and plant-associated and newly described type strains.</title>
        <authorList>
            <person name="Whitman W."/>
        </authorList>
    </citation>
    <scope>NUCLEOTIDE SEQUENCE [LARGE SCALE GENOMIC DNA]</scope>
    <source>
        <strain evidence="1 2">CECT 8283</strain>
    </source>
</reference>
<dbReference type="Gene3D" id="3.40.50.1820">
    <property type="entry name" value="alpha/beta hydrolase"/>
    <property type="match status" value="1"/>
</dbReference>
<dbReference type="InterPro" id="IPR050583">
    <property type="entry name" value="Mycobacterial_A85_antigen"/>
</dbReference>
<dbReference type="SUPFAM" id="SSF53474">
    <property type="entry name" value="alpha/beta-Hydrolases"/>
    <property type="match status" value="1"/>
</dbReference>
<dbReference type="InterPro" id="IPR011990">
    <property type="entry name" value="TPR-like_helical_dom_sf"/>
</dbReference>
<dbReference type="RefSeq" id="WP_133536565.1">
    <property type="nucleotide sequence ID" value="NZ_SNYH01000004.1"/>
</dbReference>
<proteinExistence type="predicted"/>
<dbReference type="OrthoDB" id="9784036at2"/>
<evidence type="ECO:0000313" key="2">
    <source>
        <dbReference type="Proteomes" id="UP000295390"/>
    </source>
</evidence>
<dbReference type="SUPFAM" id="SSF48452">
    <property type="entry name" value="TPR-like"/>
    <property type="match status" value="1"/>
</dbReference>
<keyword evidence="2" id="KW-1185">Reference proteome</keyword>
<accession>A0A4R6TD39</accession>
<dbReference type="InterPro" id="IPR029058">
    <property type="entry name" value="AB_hydrolase_fold"/>
</dbReference>
<organism evidence="1 2">
    <name type="scientific">Tenacibaculum caenipelagi</name>
    <dbReference type="NCBI Taxonomy" id="1325435"/>
    <lineage>
        <taxon>Bacteria</taxon>
        <taxon>Pseudomonadati</taxon>
        <taxon>Bacteroidota</taxon>
        <taxon>Flavobacteriia</taxon>
        <taxon>Flavobacteriales</taxon>
        <taxon>Flavobacteriaceae</taxon>
        <taxon>Tenacibaculum</taxon>
    </lineage>
</organism>
<dbReference type="InterPro" id="IPR000801">
    <property type="entry name" value="Esterase-like"/>
</dbReference>
<dbReference type="Proteomes" id="UP000295390">
    <property type="component" value="Unassembled WGS sequence"/>
</dbReference>
<dbReference type="EMBL" id="SNYH01000004">
    <property type="protein sequence ID" value="TDQ25724.1"/>
    <property type="molecule type" value="Genomic_DNA"/>
</dbReference>
<dbReference type="Gene3D" id="1.25.40.10">
    <property type="entry name" value="Tetratricopeptide repeat domain"/>
    <property type="match status" value="1"/>
</dbReference>
<comment type="caution">
    <text evidence="1">The sequence shown here is derived from an EMBL/GenBank/DDBJ whole genome shotgun (WGS) entry which is preliminary data.</text>
</comment>
<dbReference type="PANTHER" id="PTHR48098:SF6">
    <property type="entry name" value="FERRI-BACILLIBACTIN ESTERASE BESA"/>
    <property type="match status" value="1"/>
</dbReference>
<dbReference type="GO" id="GO:0016787">
    <property type="term" value="F:hydrolase activity"/>
    <property type="evidence" value="ECO:0007669"/>
    <property type="project" value="UniProtKB-KW"/>
</dbReference>
<keyword evidence="1" id="KW-0378">Hydrolase</keyword>
<evidence type="ECO:0000313" key="1">
    <source>
        <dbReference type="EMBL" id="TDQ25724.1"/>
    </source>
</evidence>
<name>A0A4R6TD39_9FLAO</name>
<protein>
    <submittedName>
        <fullName evidence="1">Putative alpha/beta superfamily hydrolase</fullName>
    </submittedName>
</protein>